<keyword evidence="2" id="KW-1185">Reference proteome</keyword>
<evidence type="ECO:0000313" key="2">
    <source>
        <dbReference type="Proteomes" id="UP000325081"/>
    </source>
</evidence>
<comment type="caution">
    <text evidence="1">The sequence shown here is derived from an EMBL/GenBank/DDBJ whole genome shotgun (WGS) entry which is preliminary data.</text>
</comment>
<name>A0A5A7P6H8_STRAF</name>
<reference evidence="2" key="1">
    <citation type="journal article" date="2019" name="Curr. Biol.">
        <title>Genome Sequence of Striga asiatica Provides Insight into the Evolution of Plant Parasitism.</title>
        <authorList>
            <person name="Yoshida S."/>
            <person name="Kim S."/>
            <person name="Wafula E.K."/>
            <person name="Tanskanen J."/>
            <person name="Kim Y.M."/>
            <person name="Honaas L."/>
            <person name="Yang Z."/>
            <person name="Spallek T."/>
            <person name="Conn C.E."/>
            <person name="Ichihashi Y."/>
            <person name="Cheong K."/>
            <person name="Cui S."/>
            <person name="Der J.P."/>
            <person name="Gundlach H."/>
            <person name="Jiao Y."/>
            <person name="Hori C."/>
            <person name="Ishida J.K."/>
            <person name="Kasahara H."/>
            <person name="Kiba T."/>
            <person name="Kim M.S."/>
            <person name="Koo N."/>
            <person name="Laohavisit A."/>
            <person name="Lee Y.H."/>
            <person name="Lumba S."/>
            <person name="McCourt P."/>
            <person name="Mortimer J.C."/>
            <person name="Mutuku J.M."/>
            <person name="Nomura T."/>
            <person name="Sasaki-Sekimoto Y."/>
            <person name="Seto Y."/>
            <person name="Wang Y."/>
            <person name="Wakatake T."/>
            <person name="Sakakibara H."/>
            <person name="Demura T."/>
            <person name="Yamaguchi S."/>
            <person name="Yoneyama K."/>
            <person name="Manabe R.I."/>
            <person name="Nelson D.C."/>
            <person name="Schulman A.H."/>
            <person name="Timko M.P."/>
            <person name="dePamphilis C.W."/>
            <person name="Choi D."/>
            <person name="Shirasu K."/>
        </authorList>
    </citation>
    <scope>NUCLEOTIDE SEQUENCE [LARGE SCALE GENOMIC DNA]</scope>
    <source>
        <strain evidence="2">cv. UVA1</strain>
    </source>
</reference>
<dbReference type="Proteomes" id="UP000325081">
    <property type="component" value="Unassembled WGS sequence"/>
</dbReference>
<proteinExistence type="predicted"/>
<sequence>MEFTQTLTIRRVSEGIRACQNYLTPQVHRRHCCPAGSSTYFAVKLLHCRSPRRRDSLTAADENYTAFQNSGRRELAVKDLAATSVNTPTIIFNDRPPDTARRRRPPSLSIGGPKSACLLVYNSGEIQTDLNSSRSPYTLTTANVSDCLATGEYGDGSDLTGGSGDRNFRQLLGCCI</sequence>
<accession>A0A5A7P6H8</accession>
<dbReference type="EMBL" id="BKCP01002336">
    <property type="protein sequence ID" value="GER28231.1"/>
    <property type="molecule type" value="Genomic_DNA"/>
</dbReference>
<dbReference type="AlphaFoldDB" id="A0A5A7P6H8"/>
<gene>
    <name evidence="1" type="ORF">STAS_04008</name>
</gene>
<organism evidence="1 2">
    <name type="scientific">Striga asiatica</name>
    <name type="common">Asiatic witchweed</name>
    <name type="synonym">Buchnera asiatica</name>
    <dbReference type="NCBI Taxonomy" id="4170"/>
    <lineage>
        <taxon>Eukaryota</taxon>
        <taxon>Viridiplantae</taxon>
        <taxon>Streptophyta</taxon>
        <taxon>Embryophyta</taxon>
        <taxon>Tracheophyta</taxon>
        <taxon>Spermatophyta</taxon>
        <taxon>Magnoliopsida</taxon>
        <taxon>eudicotyledons</taxon>
        <taxon>Gunneridae</taxon>
        <taxon>Pentapetalae</taxon>
        <taxon>asterids</taxon>
        <taxon>lamiids</taxon>
        <taxon>Lamiales</taxon>
        <taxon>Orobanchaceae</taxon>
        <taxon>Buchnereae</taxon>
        <taxon>Striga</taxon>
    </lineage>
</organism>
<evidence type="ECO:0000313" key="1">
    <source>
        <dbReference type="EMBL" id="GER28231.1"/>
    </source>
</evidence>
<protein>
    <submittedName>
        <fullName evidence="1">Protein translocase subunit SecA</fullName>
    </submittedName>
</protein>